<dbReference type="Gene3D" id="1.10.1740.10">
    <property type="match status" value="1"/>
</dbReference>
<protein>
    <submittedName>
        <fullName evidence="6">RNA polymerase sigma-70 factor (ECF subfamily)</fullName>
    </submittedName>
</protein>
<name>A0A4R6WLM2_9SPHI</name>
<sequence length="185" mass="22013">MKGPLGYRLLWERIRSGDEGAFFDLYAQLYKDLVNFGIRTCGDVDLSTEALDQVFASIWEKRESLDRVENVQSYLLTFLKRKILRLLEKQNKINTALQHLKAEEDWTEMPYDEFIIRVQTNELVKLRLKEALETLTFRQKQLIHLKFFEGYSYEKIAEITHMSVKTAYNTLYDALKTLREELKEF</sequence>
<dbReference type="InterPro" id="IPR013249">
    <property type="entry name" value="RNA_pol_sigma70_r4_t2"/>
</dbReference>
<dbReference type="GO" id="GO:0003677">
    <property type="term" value="F:DNA binding"/>
    <property type="evidence" value="ECO:0007669"/>
    <property type="project" value="InterPro"/>
</dbReference>
<evidence type="ECO:0000313" key="7">
    <source>
        <dbReference type="Proteomes" id="UP000295292"/>
    </source>
</evidence>
<keyword evidence="7" id="KW-1185">Reference proteome</keyword>
<evidence type="ECO:0000259" key="5">
    <source>
        <dbReference type="Pfam" id="PF08281"/>
    </source>
</evidence>
<comment type="caution">
    <text evidence="6">The sequence shown here is derived from an EMBL/GenBank/DDBJ whole genome shotgun (WGS) entry which is preliminary data.</text>
</comment>
<dbReference type="Gene3D" id="1.10.10.10">
    <property type="entry name" value="Winged helix-like DNA-binding domain superfamily/Winged helix DNA-binding domain"/>
    <property type="match status" value="1"/>
</dbReference>
<evidence type="ECO:0000256" key="2">
    <source>
        <dbReference type="ARBA" id="ARBA00023015"/>
    </source>
</evidence>
<reference evidence="6 7" key="1">
    <citation type="submission" date="2019-03" db="EMBL/GenBank/DDBJ databases">
        <title>Genomic Encyclopedia of Archaeal and Bacterial Type Strains, Phase II (KMG-II): from individual species to whole genera.</title>
        <authorList>
            <person name="Goeker M."/>
        </authorList>
    </citation>
    <scope>NUCLEOTIDE SEQUENCE [LARGE SCALE GENOMIC DNA]</scope>
    <source>
        <strain evidence="6 7">DSM 28353</strain>
    </source>
</reference>
<comment type="similarity">
    <text evidence="1">Belongs to the sigma-70 factor family. ECF subfamily.</text>
</comment>
<proteinExistence type="inferred from homology"/>
<dbReference type="GO" id="GO:0006352">
    <property type="term" value="P:DNA-templated transcription initiation"/>
    <property type="evidence" value="ECO:0007669"/>
    <property type="project" value="InterPro"/>
</dbReference>
<dbReference type="InterPro" id="IPR036388">
    <property type="entry name" value="WH-like_DNA-bd_sf"/>
</dbReference>
<dbReference type="CDD" id="cd06171">
    <property type="entry name" value="Sigma70_r4"/>
    <property type="match status" value="1"/>
</dbReference>
<accession>A0A4R6WLM2</accession>
<dbReference type="InterPro" id="IPR039425">
    <property type="entry name" value="RNA_pol_sigma-70-like"/>
</dbReference>
<dbReference type="OrthoDB" id="9150024at2"/>
<dbReference type="RefSeq" id="WP_133583427.1">
    <property type="nucleotide sequence ID" value="NZ_SNYV01000011.1"/>
</dbReference>
<evidence type="ECO:0000256" key="3">
    <source>
        <dbReference type="ARBA" id="ARBA00023082"/>
    </source>
</evidence>
<feature type="domain" description="RNA polymerase sigma factor 70 region 4 type 2" evidence="5">
    <location>
        <begin position="126"/>
        <end position="178"/>
    </location>
</feature>
<dbReference type="EMBL" id="SNYV01000011">
    <property type="protein sequence ID" value="TDQ79652.1"/>
    <property type="molecule type" value="Genomic_DNA"/>
</dbReference>
<dbReference type="GO" id="GO:0016987">
    <property type="term" value="F:sigma factor activity"/>
    <property type="evidence" value="ECO:0007669"/>
    <property type="project" value="UniProtKB-KW"/>
</dbReference>
<dbReference type="PANTHER" id="PTHR43133:SF46">
    <property type="entry name" value="RNA POLYMERASE SIGMA-70 FACTOR ECF SUBFAMILY"/>
    <property type="match status" value="1"/>
</dbReference>
<keyword evidence="4" id="KW-0804">Transcription</keyword>
<keyword evidence="2" id="KW-0805">Transcription regulation</keyword>
<dbReference type="SUPFAM" id="SSF88946">
    <property type="entry name" value="Sigma2 domain of RNA polymerase sigma factors"/>
    <property type="match status" value="1"/>
</dbReference>
<dbReference type="PANTHER" id="PTHR43133">
    <property type="entry name" value="RNA POLYMERASE ECF-TYPE SIGMA FACTO"/>
    <property type="match status" value="1"/>
</dbReference>
<evidence type="ECO:0000256" key="1">
    <source>
        <dbReference type="ARBA" id="ARBA00010641"/>
    </source>
</evidence>
<dbReference type="NCBIfam" id="TIGR02937">
    <property type="entry name" value="sigma70-ECF"/>
    <property type="match status" value="1"/>
</dbReference>
<dbReference type="InterPro" id="IPR013325">
    <property type="entry name" value="RNA_pol_sigma_r2"/>
</dbReference>
<dbReference type="AlphaFoldDB" id="A0A4R6WLM2"/>
<dbReference type="Proteomes" id="UP000295292">
    <property type="component" value="Unassembled WGS sequence"/>
</dbReference>
<organism evidence="6 7">
    <name type="scientific">Sphingobacterium yanglingense</name>
    <dbReference type="NCBI Taxonomy" id="1437280"/>
    <lineage>
        <taxon>Bacteria</taxon>
        <taxon>Pseudomonadati</taxon>
        <taxon>Bacteroidota</taxon>
        <taxon>Sphingobacteriia</taxon>
        <taxon>Sphingobacteriales</taxon>
        <taxon>Sphingobacteriaceae</taxon>
        <taxon>Sphingobacterium</taxon>
    </lineage>
</organism>
<gene>
    <name evidence="6" type="ORF">CLV99_1099</name>
</gene>
<evidence type="ECO:0000313" key="6">
    <source>
        <dbReference type="EMBL" id="TDQ79652.1"/>
    </source>
</evidence>
<keyword evidence="3" id="KW-0731">Sigma factor</keyword>
<dbReference type="SUPFAM" id="SSF88659">
    <property type="entry name" value="Sigma3 and sigma4 domains of RNA polymerase sigma factors"/>
    <property type="match status" value="1"/>
</dbReference>
<dbReference type="InterPro" id="IPR013324">
    <property type="entry name" value="RNA_pol_sigma_r3/r4-like"/>
</dbReference>
<evidence type="ECO:0000256" key="4">
    <source>
        <dbReference type="ARBA" id="ARBA00023163"/>
    </source>
</evidence>
<dbReference type="InterPro" id="IPR014284">
    <property type="entry name" value="RNA_pol_sigma-70_dom"/>
</dbReference>
<dbReference type="Pfam" id="PF08281">
    <property type="entry name" value="Sigma70_r4_2"/>
    <property type="match status" value="1"/>
</dbReference>